<proteinExistence type="predicted"/>
<gene>
    <name evidence="2" type="ORF">K0U00_39815</name>
</gene>
<dbReference type="Gene3D" id="3.50.50.60">
    <property type="entry name" value="FAD/NAD(P)-binding domain"/>
    <property type="match status" value="1"/>
</dbReference>
<evidence type="ECO:0000259" key="1">
    <source>
        <dbReference type="Pfam" id="PF01266"/>
    </source>
</evidence>
<evidence type="ECO:0000313" key="2">
    <source>
        <dbReference type="EMBL" id="MBW7460228.1"/>
    </source>
</evidence>
<dbReference type="InterPro" id="IPR050407">
    <property type="entry name" value="Geranylgeranyl_reductase"/>
</dbReference>
<accession>A0ABS7CH23</accession>
<organism evidence="2 3">
    <name type="scientific">Paenibacillus sepulcri</name>
    <dbReference type="NCBI Taxonomy" id="359917"/>
    <lineage>
        <taxon>Bacteria</taxon>
        <taxon>Bacillati</taxon>
        <taxon>Bacillota</taxon>
        <taxon>Bacilli</taxon>
        <taxon>Bacillales</taxon>
        <taxon>Paenibacillaceae</taxon>
        <taxon>Paenibacillus</taxon>
    </lineage>
</organism>
<dbReference type="InterPro" id="IPR006076">
    <property type="entry name" value="FAD-dep_OxRdtase"/>
</dbReference>
<dbReference type="EMBL" id="JAHZIK010002098">
    <property type="protein sequence ID" value="MBW7460228.1"/>
    <property type="molecule type" value="Genomic_DNA"/>
</dbReference>
<feature type="domain" description="FAD dependent oxidoreductase" evidence="1">
    <location>
        <begin position="4"/>
        <end position="37"/>
    </location>
</feature>
<dbReference type="Pfam" id="PF01266">
    <property type="entry name" value="DAO"/>
    <property type="match status" value="1"/>
</dbReference>
<protein>
    <submittedName>
        <fullName evidence="2">FAD-dependent oxidoreductase</fullName>
    </submittedName>
</protein>
<keyword evidence="3" id="KW-1185">Reference proteome</keyword>
<evidence type="ECO:0000313" key="3">
    <source>
        <dbReference type="Proteomes" id="UP001519887"/>
    </source>
</evidence>
<comment type="caution">
    <text evidence="2">The sequence shown here is derived from an EMBL/GenBank/DDBJ whole genome shotgun (WGS) entry which is preliminary data.</text>
</comment>
<name>A0ABS7CH23_9BACL</name>
<dbReference type="PANTHER" id="PTHR42685:SF22">
    <property type="entry name" value="CONDITIONED MEDIUM FACTOR RECEPTOR 1"/>
    <property type="match status" value="1"/>
</dbReference>
<dbReference type="Proteomes" id="UP001519887">
    <property type="component" value="Unassembled WGS sequence"/>
</dbReference>
<dbReference type="PANTHER" id="PTHR42685">
    <property type="entry name" value="GERANYLGERANYL DIPHOSPHATE REDUCTASE"/>
    <property type="match status" value="1"/>
</dbReference>
<reference evidence="2 3" key="1">
    <citation type="submission" date="2021-07" db="EMBL/GenBank/DDBJ databases">
        <title>Paenibacillus radiodurans sp. nov., isolated from the southeastern edge of Tengger Desert.</title>
        <authorList>
            <person name="Zhang G."/>
        </authorList>
    </citation>
    <scope>NUCLEOTIDE SEQUENCE [LARGE SCALE GENOMIC DNA]</scope>
    <source>
        <strain evidence="2 3">CCM 7311</strain>
    </source>
</reference>
<dbReference type="SUPFAM" id="SSF51905">
    <property type="entry name" value="FAD/NAD(P)-binding domain"/>
    <property type="match status" value="1"/>
</dbReference>
<sequence length="46" mass="5021">MMYDAIVLGAGIAGSSMALSLARQGWNTLLVDRHSFPRHKVCGEFL</sequence>
<dbReference type="InterPro" id="IPR036188">
    <property type="entry name" value="FAD/NAD-bd_sf"/>
</dbReference>
<feature type="non-terminal residue" evidence="2">
    <location>
        <position position="46"/>
    </location>
</feature>